<accession>A0A3A8LTD5</accession>
<evidence type="ECO:0000313" key="3">
    <source>
        <dbReference type="Proteomes" id="UP000273405"/>
    </source>
</evidence>
<dbReference type="EMBL" id="RAWG01000776">
    <property type="protein sequence ID" value="RKH22479.1"/>
    <property type="molecule type" value="Genomic_DNA"/>
</dbReference>
<feature type="domain" description="RNA helicase HrpA C-terminal" evidence="1">
    <location>
        <begin position="3"/>
        <end position="135"/>
    </location>
</feature>
<name>A0A3A8LTD5_9BACT</name>
<dbReference type="Proteomes" id="UP000273405">
    <property type="component" value="Unassembled WGS sequence"/>
</dbReference>
<feature type="non-terminal residue" evidence="2">
    <location>
        <position position="137"/>
    </location>
</feature>
<sequence length="137" mass="15024">APVAEKTQQKIAGLSMTVYPALVEEGNTVKEGRFSTPAEAEYQHRRALQRLLMQQLAEPAKFLRSKLPGQTELGLLYRELGRVESLVEDILLASLDSCILEGEATLPRDGVGLASLAERKRGALTEHAEKLAKLTLD</sequence>
<comment type="caution">
    <text evidence="2">The sequence shown here is derived from an EMBL/GenBank/DDBJ whole genome shotgun (WGS) entry which is preliminary data.</text>
</comment>
<protein>
    <submittedName>
        <fullName evidence="2">DUF3418 domain-containing protein</fullName>
    </submittedName>
</protein>
<organism evidence="2 3">
    <name type="scientific">Corallococcus sicarius</name>
    <dbReference type="NCBI Taxonomy" id="2316726"/>
    <lineage>
        <taxon>Bacteria</taxon>
        <taxon>Pseudomonadati</taxon>
        <taxon>Myxococcota</taxon>
        <taxon>Myxococcia</taxon>
        <taxon>Myxococcales</taxon>
        <taxon>Cystobacterineae</taxon>
        <taxon>Myxococcaceae</taxon>
        <taxon>Corallococcus</taxon>
    </lineage>
</organism>
<gene>
    <name evidence="2" type="ORF">D7X12_42100</name>
</gene>
<dbReference type="OrthoDB" id="9805617at2"/>
<dbReference type="Pfam" id="PF11898">
    <property type="entry name" value="DUF3418"/>
    <property type="match status" value="1"/>
</dbReference>
<dbReference type="AlphaFoldDB" id="A0A3A8LTD5"/>
<proteinExistence type="predicted"/>
<reference evidence="3" key="1">
    <citation type="submission" date="2018-09" db="EMBL/GenBank/DDBJ databases">
        <authorList>
            <person name="Livingstone P.G."/>
            <person name="Whitworth D.E."/>
        </authorList>
    </citation>
    <scope>NUCLEOTIDE SEQUENCE [LARGE SCALE GENOMIC DNA]</scope>
    <source>
        <strain evidence="3">CA040B</strain>
    </source>
</reference>
<evidence type="ECO:0000259" key="1">
    <source>
        <dbReference type="Pfam" id="PF11898"/>
    </source>
</evidence>
<dbReference type="InterPro" id="IPR024590">
    <property type="entry name" value="HrpA_C"/>
</dbReference>
<dbReference type="RefSeq" id="WP_120630606.1">
    <property type="nucleotide sequence ID" value="NZ_RAWG01000776.1"/>
</dbReference>
<evidence type="ECO:0000313" key="2">
    <source>
        <dbReference type="EMBL" id="RKH22479.1"/>
    </source>
</evidence>
<keyword evidence="3" id="KW-1185">Reference proteome</keyword>
<feature type="non-terminal residue" evidence="2">
    <location>
        <position position="1"/>
    </location>
</feature>